<feature type="signal peptide" evidence="1">
    <location>
        <begin position="1"/>
        <end position="17"/>
    </location>
</feature>
<reference evidence="2" key="1">
    <citation type="journal article" date="2020" name="Stud. Mycol.">
        <title>101 Dothideomycetes genomes: a test case for predicting lifestyles and emergence of pathogens.</title>
        <authorList>
            <person name="Haridas S."/>
            <person name="Albert R."/>
            <person name="Binder M."/>
            <person name="Bloem J."/>
            <person name="Labutti K."/>
            <person name="Salamov A."/>
            <person name="Andreopoulos B."/>
            <person name="Baker S."/>
            <person name="Barry K."/>
            <person name="Bills G."/>
            <person name="Bluhm B."/>
            <person name="Cannon C."/>
            <person name="Castanera R."/>
            <person name="Culley D."/>
            <person name="Daum C."/>
            <person name="Ezra D."/>
            <person name="Gonzalez J."/>
            <person name="Henrissat B."/>
            <person name="Kuo A."/>
            <person name="Liang C."/>
            <person name="Lipzen A."/>
            <person name="Lutzoni F."/>
            <person name="Magnuson J."/>
            <person name="Mondo S."/>
            <person name="Nolan M."/>
            <person name="Ohm R."/>
            <person name="Pangilinan J."/>
            <person name="Park H.-J."/>
            <person name="Ramirez L."/>
            <person name="Alfaro M."/>
            <person name="Sun H."/>
            <person name="Tritt A."/>
            <person name="Yoshinaga Y."/>
            <person name="Zwiers L.-H."/>
            <person name="Turgeon B."/>
            <person name="Goodwin S."/>
            <person name="Spatafora J."/>
            <person name="Crous P."/>
            <person name="Grigoriev I."/>
        </authorList>
    </citation>
    <scope>NUCLEOTIDE SEQUENCE</scope>
    <source>
        <strain evidence="2">CBS 279.74</strain>
    </source>
</reference>
<name>A0A6G1K4J0_9PLEO</name>
<dbReference type="OrthoDB" id="3775508at2759"/>
<dbReference type="AlphaFoldDB" id="A0A6G1K4J0"/>
<protein>
    <recommendedName>
        <fullName evidence="4">Metallothionein</fullName>
    </recommendedName>
</protein>
<sequence>MKASFIIAALFSAIVMATPAAVSIKRATRVVMVDGVATVQSCVECPCNGWTGDCKCVTNGCCC</sequence>
<evidence type="ECO:0000313" key="3">
    <source>
        <dbReference type="Proteomes" id="UP000799428"/>
    </source>
</evidence>
<dbReference type="Proteomes" id="UP000799428">
    <property type="component" value="Unassembled WGS sequence"/>
</dbReference>
<feature type="chain" id="PRO_5026074697" description="Metallothionein" evidence="1">
    <location>
        <begin position="18"/>
        <end position="63"/>
    </location>
</feature>
<organism evidence="2 3">
    <name type="scientific">Pleomassaria siparia CBS 279.74</name>
    <dbReference type="NCBI Taxonomy" id="1314801"/>
    <lineage>
        <taxon>Eukaryota</taxon>
        <taxon>Fungi</taxon>
        <taxon>Dikarya</taxon>
        <taxon>Ascomycota</taxon>
        <taxon>Pezizomycotina</taxon>
        <taxon>Dothideomycetes</taxon>
        <taxon>Pleosporomycetidae</taxon>
        <taxon>Pleosporales</taxon>
        <taxon>Pleomassariaceae</taxon>
        <taxon>Pleomassaria</taxon>
    </lineage>
</organism>
<evidence type="ECO:0000313" key="2">
    <source>
        <dbReference type="EMBL" id="KAF2707670.1"/>
    </source>
</evidence>
<gene>
    <name evidence="2" type="ORF">K504DRAFT_458151</name>
</gene>
<keyword evidence="3" id="KW-1185">Reference proteome</keyword>
<proteinExistence type="predicted"/>
<evidence type="ECO:0008006" key="4">
    <source>
        <dbReference type="Google" id="ProtNLM"/>
    </source>
</evidence>
<dbReference type="EMBL" id="MU005773">
    <property type="protein sequence ID" value="KAF2707670.1"/>
    <property type="molecule type" value="Genomic_DNA"/>
</dbReference>
<accession>A0A6G1K4J0</accession>
<evidence type="ECO:0000256" key="1">
    <source>
        <dbReference type="SAM" id="SignalP"/>
    </source>
</evidence>
<keyword evidence="1" id="KW-0732">Signal</keyword>